<dbReference type="RefSeq" id="WP_103923428.1">
    <property type="nucleotide sequence ID" value="NZ_FNVR01000002.1"/>
</dbReference>
<dbReference type="EMBL" id="FNVR01000002">
    <property type="protein sequence ID" value="SEF58477.1"/>
    <property type="molecule type" value="Genomic_DNA"/>
</dbReference>
<dbReference type="AlphaFoldDB" id="A0A1H5T915"/>
<organism evidence="2 3">
    <name type="scientific">Algoriphagus boritolerans DSM 17298 = JCM 18970</name>
    <dbReference type="NCBI Taxonomy" id="1120964"/>
    <lineage>
        <taxon>Bacteria</taxon>
        <taxon>Pseudomonadati</taxon>
        <taxon>Bacteroidota</taxon>
        <taxon>Cytophagia</taxon>
        <taxon>Cytophagales</taxon>
        <taxon>Cyclobacteriaceae</taxon>
        <taxon>Algoriphagus</taxon>
    </lineage>
</organism>
<gene>
    <name evidence="2" type="ORF">SAMN03080598_00723</name>
</gene>
<keyword evidence="1" id="KW-0812">Transmembrane</keyword>
<evidence type="ECO:0000313" key="3">
    <source>
        <dbReference type="Proteomes" id="UP000236736"/>
    </source>
</evidence>
<dbReference type="STRING" id="1120964.GCA_001313265_03635"/>
<evidence type="ECO:0000256" key="1">
    <source>
        <dbReference type="SAM" id="Phobius"/>
    </source>
</evidence>
<dbReference type="OrthoDB" id="798330at2"/>
<keyword evidence="1" id="KW-1133">Transmembrane helix</keyword>
<protein>
    <submittedName>
        <fullName evidence="2">Uncharacterized protein</fullName>
    </submittedName>
</protein>
<feature type="transmembrane region" description="Helical" evidence="1">
    <location>
        <begin position="88"/>
        <end position="110"/>
    </location>
</feature>
<feature type="transmembrane region" description="Helical" evidence="1">
    <location>
        <begin position="63"/>
        <end position="82"/>
    </location>
</feature>
<keyword evidence="3" id="KW-1185">Reference proteome</keyword>
<evidence type="ECO:0000313" key="2">
    <source>
        <dbReference type="EMBL" id="SEF58477.1"/>
    </source>
</evidence>
<sequence length="197" mass="22391">MKKSKSPNIKDDKTFIFFEQHVPKTKGNIVLDGLFFGLIILSFILVVFAINIYRNTIINPTDLFGIVSIGFIVTFLSFWIFLGKKLSFISLIFTGVVVGGGLFYFSFLLLNKTFPKSITKSITCPIRDTGELAKGKRNKCNTPYIVVFIHGIEKQLMFPCELRDTVPNSEVVVLEYFEGFLGYSYITKKEIRRSNPS</sequence>
<feature type="transmembrane region" description="Helical" evidence="1">
    <location>
        <begin position="29"/>
        <end position="51"/>
    </location>
</feature>
<keyword evidence="1" id="KW-0472">Membrane</keyword>
<accession>A0A1H5T915</accession>
<reference evidence="3" key="1">
    <citation type="submission" date="2016-10" db="EMBL/GenBank/DDBJ databases">
        <authorList>
            <person name="Varghese N."/>
            <person name="Submissions S."/>
        </authorList>
    </citation>
    <scope>NUCLEOTIDE SEQUENCE [LARGE SCALE GENOMIC DNA]</scope>
    <source>
        <strain evidence="3">DSM 17298</strain>
    </source>
</reference>
<name>A0A1H5T915_9BACT</name>
<dbReference type="Proteomes" id="UP000236736">
    <property type="component" value="Unassembled WGS sequence"/>
</dbReference>
<proteinExistence type="predicted"/>